<keyword evidence="1 2" id="KW-0808">Transferase</keyword>
<dbReference type="Proteomes" id="UP000321089">
    <property type="component" value="Unassembled WGS sequence"/>
</dbReference>
<comment type="caution">
    <text evidence="2">The sequence shown here is derived from an EMBL/GenBank/DDBJ whole genome shotgun (WGS) entry which is preliminary data.</text>
</comment>
<dbReference type="Gene3D" id="3.40.50.2000">
    <property type="entry name" value="Glycogen Phosphorylase B"/>
    <property type="match status" value="2"/>
</dbReference>
<accession>A0A512TKV1</accession>
<proteinExistence type="predicted"/>
<dbReference type="SUPFAM" id="SSF53756">
    <property type="entry name" value="UDP-Glycosyltransferase/glycogen phosphorylase"/>
    <property type="match status" value="1"/>
</dbReference>
<reference evidence="2 3" key="1">
    <citation type="submission" date="2019-07" db="EMBL/GenBank/DDBJ databases">
        <title>Whole genome shotgun sequence of Clostridium butyricum NBRC 3858.</title>
        <authorList>
            <person name="Hosoyama A."/>
            <person name="Uohara A."/>
            <person name="Ohji S."/>
            <person name="Ichikawa N."/>
        </authorList>
    </citation>
    <scope>NUCLEOTIDE SEQUENCE [LARGE SCALE GENOMIC DNA]</scope>
    <source>
        <strain evidence="2 3">NBRC 3858</strain>
    </source>
</reference>
<name>A0A512TKV1_CLOBU</name>
<dbReference type="Pfam" id="PF13692">
    <property type="entry name" value="Glyco_trans_1_4"/>
    <property type="match status" value="1"/>
</dbReference>
<dbReference type="PANTHER" id="PTHR46401">
    <property type="entry name" value="GLYCOSYLTRANSFERASE WBBK-RELATED"/>
    <property type="match status" value="1"/>
</dbReference>
<dbReference type="EMBL" id="BKBC01000014">
    <property type="protein sequence ID" value="GEQ20890.1"/>
    <property type="molecule type" value="Genomic_DNA"/>
</dbReference>
<dbReference type="CDD" id="cd03801">
    <property type="entry name" value="GT4_PimA-like"/>
    <property type="match status" value="1"/>
</dbReference>
<dbReference type="RefSeq" id="WP_146868212.1">
    <property type="nucleotide sequence ID" value="NZ_BKBC01000014.1"/>
</dbReference>
<sequence>MKKKVLIISRFAPYDLVPHAGGKIHNYNIKKLNEENEFQIKLLSFCNYSDLEKINKEKYNLDSDIICINSKNNISLKNKILDKFYKYIPIGTYGGVGEYQIKKTIINKLNTYKMNGYEPDIIILEWTQIIIYADLIRKIYINSRIVGIEHDVTFQALERRLHSRKSLFKQKLYNIKFKKAKILELQSLKKCDTIITLNEKDKNILEENNIVNNIETIPPYFEDFKRKSRIRNKKSILFYGKMDRKENYLSCIWFIENVFKDLIKLDINIKLYIVGYNPPKELLKYQSDNIIITGFVENPQEYFEICSCFVAPLLLGGGIKIKVLEAMYAGLVVLTNNIGIEGIPVQNGKHYIHCEKSNEYEDAIIKIFNNNINVDDISNNARKFLDGNFSRLNGYKIIRDTLLKLLYT</sequence>
<evidence type="ECO:0000256" key="1">
    <source>
        <dbReference type="ARBA" id="ARBA00022679"/>
    </source>
</evidence>
<evidence type="ECO:0000313" key="3">
    <source>
        <dbReference type="Proteomes" id="UP000321089"/>
    </source>
</evidence>
<dbReference type="PANTHER" id="PTHR46401:SF2">
    <property type="entry name" value="GLYCOSYLTRANSFERASE WBBK-RELATED"/>
    <property type="match status" value="1"/>
</dbReference>
<evidence type="ECO:0000313" key="2">
    <source>
        <dbReference type="EMBL" id="GEQ20890.1"/>
    </source>
</evidence>
<organism evidence="2 3">
    <name type="scientific">Clostridium butyricum</name>
    <dbReference type="NCBI Taxonomy" id="1492"/>
    <lineage>
        <taxon>Bacteria</taxon>
        <taxon>Bacillati</taxon>
        <taxon>Bacillota</taxon>
        <taxon>Clostridia</taxon>
        <taxon>Eubacteriales</taxon>
        <taxon>Clostridiaceae</taxon>
        <taxon>Clostridium</taxon>
    </lineage>
</organism>
<dbReference type="GO" id="GO:0009103">
    <property type="term" value="P:lipopolysaccharide biosynthetic process"/>
    <property type="evidence" value="ECO:0007669"/>
    <property type="project" value="TreeGrafter"/>
</dbReference>
<gene>
    <name evidence="2" type="ORF">CBU02nite_13960</name>
</gene>
<protein>
    <submittedName>
        <fullName evidence="2">Glycosyl transferase</fullName>
    </submittedName>
</protein>
<dbReference type="AlphaFoldDB" id="A0A512TKV1"/>
<dbReference type="GO" id="GO:0016757">
    <property type="term" value="F:glycosyltransferase activity"/>
    <property type="evidence" value="ECO:0007669"/>
    <property type="project" value="TreeGrafter"/>
</dbReference>